<evidence type="ECO:0000313" key="3">
    <source>
        <dbReference type="Proteomes" id="UP000828251"/>
    </source>
</evidence>
<feature type="region of interest" description="Disordered" evidence="1">
    <location>
        <begin position="1"/>
        <end position="30"/>
    </location>
</feature>
<accession>A0A9D3VZK4</accession>
<sequence>MSSSRGKRTVALPSKKCNGPGGSLSRPTSEARHPFITFPQDSQEELFQILRARTLSASRCINWAALEHVNLADAVRALLMTDPWEQFFRIIEPTYLELTLEFCSTFYLQTVMSQFDDPGTGYPPYDPSRMKATALTPSLRYLHTLLTHTLTASDRATSQGGHIHGPVHYTLGPSLRAPQHSGLDILIHTRRPDVPSGHLDYAPYEDDLEAEDLEDIPDNVPPPEDDAPTDPPPPRRSVHAAASHANISERLSRFEQQCFQRFDHIDATLQQICQHLHITSPPPPRDPFEN</sequence>
<organism evidence="2 3">
    <name type="scientific">Gossypium stocksii</name>
    <dbReference type="NCBI Taxonomy" id="47602"/>
    <lineage>
        <taxon>Eukaryota</taxon>
        <taxon>Viridiplantae</taxon>
        <taxon>Streptophyta</taxon>
        <taxon>Embryophyta</taxon>
        <taxon>Tracheophyta</taxon>
        <taxon>Spermatophyta</taxon>
        <taxon>Magnoliopsida</taxon>
        <taxon>eudicotyledons</taxon>
        <taxon>Gunneridae</taxon>
        <taxon>Pentapetalae</taxon>
        <taxon>rosids</taxon>
        <taxon>malvids</taxon>
        <taxon>Malvales</taxon>
        <taxon>Malvaceae</taxon>
        <taxon>Malvoideae</taxon>
        <taxon>Gossypium</taxon>
    </lineage>
</organism>
<name>A0A9D3VZK4_9ROSI</name>
<evidence type="ECO:0000313" key="2">
    <source>
        <dbReference type="EMBL" id="KAH1106234.1"/>
    </source>
</evidence>
<dbReference type="EMBL" id="JAIQCV010000004">
    <property type="protein sequence ID" value="KAH1106234.1"/>
    <property type="molecule type" value="Genomic_DNA"/>
</dbReference>
<keyword evidence="3" id="KW-1185">Reference proteome</keyword>
<feature type="compositionally biased region" description="Acidic residues" evidence="1">
    <location>
        <begin position="214"/>
        <end position="228"/>
    </location>
</feature>
<comment type="caution">
    <text evidence="2">The sequence shown here is derived from an EMBL/GenBank/DDBJ whole genome shotgun (WGS) entry which is preliminary data.</text>
</comment>
<proteinExistence type="predicted"/>
<gene>
    <name evidence="2" type="ORF">J1N35_010002</name>
</gene>
<dbReference type="AlphaFoldDB" id="A0A9D3VZK4"/>
<protein>
    <submittedName>
        <fullName evidence="2">Uncharacterized protein</fullName>
    </submittedName>
</protein>
<dbReference type="Proteomes" id="UP000828251">
    <property type="component" value="Unassembled WGS sequence"/>
</dbReference>
<reference evidence="2 3" key="1">
    <citation type="journal article" date="2021" name="Plant Biotechnol. J.">
        <title>Multi-omics assisted identification of the key and species-specific regulatory components of drought-tolerant mechanisms in Gossypium stocksii.</title>
        <authorList>
            <person name="Yu D."/>
            <person name="Ke L."/>
            <person name="Zhang D."/>
            <person name="Wu Y."/>
            <person name="Sun Y."/>
            <person name="Mei J."/>
            <person name="Sun J."/>
            <person name="Sun Y."/>
        </authorList>
    </citation>
    <scope>NUCLEOTIDE SEQUENCE [LARGE SCALE GENOMIC DNA]</scope>
    <source>
        <strain evidence="3">cv. E1</strain>
        <tissue evidence="2">Leaf</tissue>
    </source>
</reference>
<evidence type="ECO:0000256" key="1">
    <source>
        <dbReference type="SAM" id="MobiDB-lite"/>
    </source>
</evidence>
<feature type="region of interest" description="Disordered" evidence="1">
    <location>
        <begin position="214"/>
        <end position="238"/>
    </location>
</feature>
<dbReference type="OrthoDB" id="10504187at2759"/>